<evidence type="ECO:0000256" key="3">
    <source>
        <dbReference type="ARBA" id="ARBA00005359"/>
    </source>
</evidence>
<keyword evidence="9 16" id="KW-0999">Mitochondrion inner membrane</keyword>
<evidence type="ECO:0000256" key="8">
    <source>
        <dbReference type="ARBA" id="ARBA00022692"/>
    </source>
</evidence>
<evidence type="ECO:0000256" key="2">
    <source>
        <dbReference type="ARBA" id="ARBA00005161"/>
    </source>
</evidence>
<dbReference type="GO" id="GO:0044205">
    <property type="term" value="P:'de novo' UMP biosynthetic process"/>
    <property type="evidence" value="ECO:0007669"/>
    <property type="project" value="UniProtKB-UniPathway"/>
</dbReference>
<dbReference type="STRING" id="29172.A0A0D8XHH3"/>
<dbReference type="GO" id="GO:0005743">
    <property type="term" value="C:mitochondrial inner membrane"/>
    <property type="evidence" value="ECO:0007669"/>
    <property type="project" value="UniProtKB-SubCell"/>
</dbReference>
<keyword evidence="12 16" id="KW-0560">Oxidoreductase</keyword>
<dbReference type="UniPathway" id="UPA00070">
    <property type="reaction ID" value="UER00946"/>
</dbReference>
<dbReference type="Pfam" id="PF01180">
    <property type="entry name" value="DHO_dh"/>
    <property type="match status" value="1"/>
</dbReference>
<dbReference type="CDD" id="cd04738">
    <property type="entry name" value="DHOD_2_like"/>
    <property type="match status" value="1"/>
</dbReference>
<dbReference type="FunFam" id="3.20.20.70:FF:000066">
    <property type="entry name" value="Dihydroorotate dehydrogenase (quinone), mitochondrial"/>
    <property type="match status" value="1"/>
</dbReference>
<comment type="catalytic activity">
    <reaction evidence="15 16">
        <text>(S)-dihydroorotate + a quinone = orotate + a quinol</text>
        <dbReference type="Rhea" id="RHEA:30187"/>
        <dbReference type="ChEBI" id="CHEBI:24646"/>
        <dbReference type="ChEBI" id="CHEBI:30839"/>
        <dbReference type="ChEBI" id="CHEBI:30864"/>
        <dbReference type="ChEBI" id="CHEBI:132124"/>
        <dbReference type="EC" id="1.3.5.2"/>
    </reaction>
</comment>
<dbReference type="InterPro" id="IPR050074">
    <property type="entry name" value="DHO_dehydrogenase"/>
</dbReference>
<keyword evidence="14" id="KW-0472">Membrane</keyword>
<keyword evidence="10" id="KW-0809">Transit peptide</keyword>
<dbReference type="NCBIfam" id="NF003645">
    <property type="entry name" value="PRK05286.1-2"/>
    <property type="match status" value="1"/>
</dbReference>
<evidence type="ECO:0000256" key="5">
    <source>
        <dbReference type="ARBA" id="ARBA00017599"/>
    </source>
</evidence>
<evidence type="ECO:0000256" key="12">
    <source>
        <dbReference type="ARBA" id="ARBA00023002"/>
    </source>
</evidence>
<comment type="cofactor">
    <cofactor evidence="16">
        <name>FMN</name>
        <dbReference type="ChEBI" id="CHEBI:58210"/>
    </cofactor>
    <text evidence="16">Binds 1 FMN per subunit.</text>
</comment>
<evidence type="ECO:0000256" key="7">
    <source>
        <dbReference type="ARBA" id="ARBA00022643"/>
    </source>
</evidence>
<sequence>MYPRLPTGYITKSTAIILGSGLVGYSVIEMLWGSEIFYEKAVMPLIHRYVDGETSHNLAIKAAKWGLLPRFGWNRKEYPELKCELFGKSLKNPIGLAAGFDKNGEAIRSLATLSGFGFVEIGTVTPLPQEGNPKPRVFRLIEDEGIINRYGFNGDGAVKISKKVQAARALWNKKFAALGVNLGINKATENALVDYEIGINHFAPHCDYLVVNVSSPNTPGLRSMQRKAELEKLLAYVKYVLDETKVNPLPKVFLKISPDLTEGEKQDIAQVVMDSKYGVYGLIVSNTTVCRPDSLKSEHKTESGGMSGAPLRHMSTACVHDMYKFTKGQVPIVGCGGVANGQDAYEKIRAGASLVQLYSALAFQGFPVVGKVLSKMMPLFLFELIKRELVELLRRDGFSNIKEAVGADHVIKP</sequence>
<dbReference type="InterPro" id="IPR005720">
    <property type="entry name" value="Dihydroorotate_DH_cat"/>
</dbReference>
<evidence type="ECO:0000256" key="14">
    <source>
        <dbReference type="ARBA" id="ARBA00023136"/>
    </source>
</evidence>
<evidence type="ECO:0000256" key="11">
    <source>
        <dbReference type="ARBA" id="ARBA00022989"/>
    </source>
</evidence>
<evidence type="ECO:0000256" key="16">
    <source>
        <dbReference type="RuleBase" id="RU361255"/>
    </source>
</evidence>
<comment type="subcellular location">
    <subcellularLocation>
        <location evidence="1 16">Mitochondrion inner membrane</location>
        <topology evidence="1 16">Single-pass membrane protein</topology>
    </subcellularLocation>
</comment>
<dbReference type="PROSITE" id="PS00911">
    <property type="entry name" value="DHODEHASE_1"/>
    <property type="match status" value="1"/>
</dbReference>
<protein>
    <recommendedName>
        <fullName evidence="5 16">Dihydroorotate dehydrogenase (quinone), mitochondrial</fullName>
        <shortName evidence="16">DHOdehase</shortName>
        <ecNumber evidence="4 16">1.3.5.2</ecNumber>
    </recommendedName>
</protein>
<dbReference type="EMBL" id="KN716584">
    <property type="protein sequence ID" value="KJH43179.1"/>
    <property type="molecule type" value="Genomic_DNA"/>
</dbReference>
<proteinExistence type="inferred from homology"/>
<organism evidence="18 19">
    <name type="scientific">Dictyocaulus viviparus</name>
    <name type="common">Bovine lungworm</name>
    <dbReference type="NCBI Taxonomy" id="29172"/>
    <lineage>
        <taxon>Eukaryota</taxon>
        <taxon>Metazoa</taxon>
        <taxon>Ecdysozoa</taxon>
        <taxon>Nematoda</taxon>
        <taxon>Chromadorea</taxon>
        <taxon>Rhabditida</taxon>
        <taxon>Rhabditina</taxon>
        <taxon>Rhabditomorpha</taxon>
        <taxon>Strongyloidea</taxon>
        <taxon>Metastrongylidae</taxon>
        <taxon>Dictyocaulus</taxon>
    </lineage>
</organism>
<evidence type="ECO:0000256" key="4">
    <source>
        <dbReference type="ARBA" id="ARBA00012791"/>
    </source>
</evidence>
<evidence type="ECO:0000256" key="13">
    <source>
        <dbReference type="ARBA" id="ARBA00023128"/>
    </source>
</evidence>
<dbReference type="PANTHER" id="PTHR48109">
    <property type="entry name" value="DIHYDROOROTATE DEHYDROGENASE (QUINONE), MITOCHONDRIAL-RELATED"/>
    <property type="match status" value="1"/>
</dbReference>
<dbReference type="OrthoDB" id="14784at2759"/>
<dbReference type="AlphaFoldDB" id="A0A0D8XHH3"/>
<dbReference type="Gene3D" id="3.20.20.70">
    <property type="entry name" value="Aldolase class I"/>
    <property type="match status" value="1"/>
</dbReference>
<evidence type="ECO:0000256" key="10">
    <source>
        <dbReference type="ARBA" id="ARBA00022946"/>
    </source>
</evidence>
<evidence type="ECO:0000313" key="18">
    <source>
        <dbReference type="EMBL" id="KJH43179.1"/>
    </source>
</evidence>
<feature type="domain" description="Dihydroorotate dehydrogenase catalytic" evidence="17">
    <location>
        <begin position="81"/>
        <end position="376"/>
    </location>
</feature>
<dbReference type="Proteomes" id="UP000053766">
    <property type="component" value="Unassembled WGS sequence"/>
</dbReference>
<dbReference type="InterPro" id="IPR001295">
    <property type="entry name" value="Dihydroorotate_DH_CS"/>
</dbReference>
<dbReference type="NCBIfam" id="NF003652">
    <property type="entry name" value="PRK05286.2-5"/>
    <property type="match status" value="1"/>
</dbReference>
<keyword evidence="8" id="KW-0812">Transmembrane</keyword>
<keyword evidence="11" id="KW-1133">Transmembrane helix</keyword>
<reference evidence="19" key="2">
    <citation type="journal article" date="2016" name="Sci. Rep.">
        <title>Dictyocaulus viviparus genome, variome and transcriptome elucidate lungworm biology and support future intervention.</title>
        <authorList>
            <person name="McNulty S.N."/>
            <person name="Strube C."/>
            <person name="Rosa B.A."/>
            <person name="Martin J.C."/>
            <person name="Tyagi R."/>
            <person name="Choi Y.J."/>
            <person name="Wang Q."/>
            <person name="Hallsworth Pepin K."/>
            <person name="Zhang X."/>
            <person name="Ozersky P."/>
            <person name="Wilson R.K."/>
            <person name="Sternberg P.W."/>
            <person name="Gasser R.B."/>
            <person name="Mitreva M."/>
        </authorList>
    </citation>
    <scope>NUCLEOTIDE SEQUENCE [LARGE SCALE GENOMIC DNA]</scope>
    <source>
        <strain evidence="19">HannoverDv2000</strain>
    </source>
</reference>
<comment type="similarity">
    <text evidence="3 16">Belongs to the dihydroorotate dehydrogenase family. Type 2 subfamily.</text>
</comment>
<dbReference type="PANTHER" id="PTHR48109:SF4">
    <property type="entry name" value="DIHYDROOROTATE DEHYDROGENASE (QUINONE), MITOCHONDRIAL"/>
    <property type="match status" value="1"/>
</dbReference>
<dbReference type="GO" id="GO:0006207">
    <property type="term" value="P:'de novo' pyrimidine nucleobase biosynthetic process"/>
    <property type="evidence" value="ECO:0007669"/>
    <property type="project" value="InterPro"/>
</dbReference>
<dbReference type="InterPro" id="IPR013785">
    <property type="entry name" value="Aldolase_TIM"/>
</dbReference>
<evidence type="ECO:0000256" key="9">
    <source>
        <dbReference type="ARBA" id="ARBA00022792"/>
    </source>
</evidence>
<dbReference type="SUPFAM" id="SSF51395">
    <property type="entry name" value="FMN-linked oxidoreductases"/>
    <property type="match status" value="1"/>
</dbReference>
<dbReference type="PROSITE" id="PS00912">
    <property type="entry name" value="DHODEHASE_2"/>
    <property type="match status" value="1"/>
</dbReference>
<keyword evidence="13 16" id="KW-0496">Mitochondrion</keyword>
<name>A0A0D8XHH3_DICVI</name>
<comment type="pathway">
    <text evidence="2 16">Pyrimidine metabolism; UMP biosynthesis via de novo pathway; orotate from (S)-dihydroorotate (quinone route): step 1/1.</text>
</comment>
<accession>A0A0D8XHH3</accession>
<dbReference type="NCBIfam" id="TIGR01036">
    <property type="entry name" value="pyrD_sub2"/>
    <property type="match status" value="1"/>
</dbReference>
<keyword evidence="6 16" id="KW-0285">Flavoprotein</keyword>
<evidence type="ECO:0000259" key="17">
    <source>
        <dbReference type="Pfam" id="PF01180"/>
    </source>
</evidence>
<dbReference type="InterPro" id="IPR005719">
    <property type="entry name" value="Dihydroorotate_DH_2"/>
</dbReference>
<evidence type="ECO:0000256" key="15">
    <source>
        <dbReference type="ARBA" id="ARBA00048639"/>
    </source>
</evidence>
<evidence type="ECO:0000256" key="1">
    <source>
        <dbReference type="ARBA" id="ARBA00004434"/>
    </source>
</evidence>
<gene>
    <name evidence="18" type="ORF">DICVIV_10803</name>
</gene>
<keyword evidence="7 16" id="KW-0288">FMN</keyword>
<evidence type="ECO:0000256" key="6">
    <source>
        <dbReference type="ARBA" id="ARBA00022630"/>
    </source>
</evidence>
<evidence type="ECO:0000313" key="19">
    <source>
        <dbReference type="Proteomes" id="UP000053766"/>
    </source>
</evidence>
<dbReference type="EC" id="1.3.5.2" evidence="4 16"/>
<keyword evidence="19" id="KW-1185">Reference proteome</keyword>
<reference evidence="18 19" key="1">
    <citation type="submission" date="2013-11" db="EMBL/GenBank/DDBJ databases">
        <title>Draft genome of the bovine lungworm Dictyocaulus viviparus.</title>
        <authorList>
            <person name="Mitreva M."/>
        </authorList>
    </citation>
    <scope>NUCLEOTIDE SEQUENCE [LARGE SCALE GENOMIC DNA]</scope>
    <source>
        <strain evidence="18 19">HannoverDv2000</strain>
    </source>
</reference>
<dbReference type="GO" id="GO:0106430">
    <property type="term" value="F:dihydroorotate dehydrogenase (quinone) activity"/>
    <property type="evidence" value="ECO:0007669"/>
    <property type="project" value="UniProtKB-EC"/>
</dbReference>